<dbReference type="Proteomes" id="UP001524473">
    <property type="component" value="Unassembled WGS sequence"/>
</dbReference>
<comment type="caution">
    <text evidence="9">The sequence shown here is derived from an EMBL/GenBank/DDBJ whole genome shotgun (WGS) entry which is preliminary data.</text>
</comment>
<keyword evidence="10" id="KW-1185">Reference proteome</keyword>
<evidence type="ECO:0000256" key="4">
    <source>
        <dbReference type="ARBA" id="ARBA00022692"/>
    </source>
</evidence>
<evidence type="ECO:0000256" key="1">
    <source>
        <dbReference type="ARBA" id="ARBA00004651"/>
    </source>
</evidence>
<dbReference type="PANTHER" id="PTHR43744">
    <property type="entry name" value="ABC TRANSPORTER PERMEASE PROTEIN MG189-RELATED-RELATED"/>
    <property type="match status" value="1"/>
</dbReference>
<keyword evidence="4 7" id="KW-0812">Transmembrane</keyword>
<evidence type="ECO:0000313" key="10">
    <source>
        <dbReference type="Proteomes" id="UP001524473"/>
    </source>
</evidence>
<keyword evidence="5 7" id="KW-1133">Transmembrane helix</keyword>
<evidence type="ECO:0000256" key="5">
    <source>
        <dbReference type="ARBA" id="ARBA00022989"/>
    </source>
</evidence>
<keyword evidence="3" id="KW-1003">Cell membrane</keyword>
<name>A0ABT1RW10_9FIRM</name>
<dbReference type="PANTHER" id="PTHR43744:SF12">
    <property type="entry name" value="ABC TRANSPORTER PERMEASE PROTEIN MG189-RELATED"/>
    <property type="match status" value="1"/>
</dbReference>
<protein>
    <submittedName>
        <fullName evidence="9">Carbohydrate ABC transporter permease</fullName>
    </submittedName>
</protein>
<feature type="transmembrane region" description="Helical" evidence="7">
    <location>
        <begin position="12"/>
        <end position="35"/>
    </location>
</feature>
<evidence type="ECO:0000313" key="9">
    <source>
        <dbReference type="EMBL" id="MCQ4838862.1"/>
    </source>
</evidence>
<organism evidence="9 10">
    <name type="scientific">Neglectibacter timonensis</name>
    <dbReference type="NCBI Taxonomy" id="1776382"/>
    <lineage>
        <taxon>Bacteria</taxon>
        <taxon>Bacillati</taxon>
        <taxon>Bacillota</taxon>
        <taxon>Clostridia</taxon>
        <taxon>Eubacteriales</taxon>
        <taxon>Oscillospiraceae</taxon>
        <taxon>Neglectibacter</taxon>
    </lineage>
</organism>
<keyword evidence="2 7" id="KW-0813">Transport</keyword>
<feature type="transmembrane region" description="Helical" evidence="7">
    <location>
        <begin position="113"/>
        <end position="136"/>
    </location>
</feature>
<sequence>MTTGAESKMRRFLGKFGIYFVLILTSVIVVFPFYLTVLTAFKQPADARNFFLALPVKWSFDNFEQVLTRGGYWDALKNSAIITVIATFGTMAINTILAYFLGRNQHKKFFNFAYYFFIIGIFIPFQVVMIPLVILGKGLGMLNLQGLICMHIALSFPTNVFLMTGFVKGVPRDVDEAAMIDGCGPIRTFYQIIMPMMSPIIATTLVLTVLGVWNDFTLPLVVLQKDKTLPLFIYNYRTKYITNFNLAFAAYTLSMIPPMVVYLFCQKYIIKGLASGAVKG</sequence>
<keyword evidence="6 7" id="KW-0472">Membrane</keyword>
<gene>
    <name evidence="9" type="ORF">NE695_02905</name>
</gene>
<dbReference type="RefSeq" id="WP_082942063.1">
    <property type="nucleotide sequence ID" value="NZ_CABKVV010000012.1"/>
</dbReference>
<dbReference type="CDD" id="cd06261">
    <property type="entry name" value="TM_PBP2"/>
    <property type="match status" value="1"/>
</dbReference>
<proteinExistence type="inferred from homology"/>
<feature type="transmembrane region" description="Helical" evidence="7">
    <location>
        <begin position="188"/>
        <end position="213"/>
    </location>
</feature>
<dbReference type="Pfam" id="PF00528">
    <property type="entry name" value="BPD_transp_1"/>
    <property type="match status" value="1"/>
</dbReference>
<evidence type="ECO:0000256" key="7">
    <source>
        <dbReference type="RuleBase" id="RU363032"/>
    </source>
</evidence>
<evidence type="ECO:0000256" key="3">
    <source>
        <dbReference type="ARBA" id="ARBA00022475"/>
    </source>
</evidence>
<feature type="transmembrane region" description="Helical" evidence="7">
    <location>
        <begin position="142"/>
        <end position="167"/>
    </location>
</feature>
<reference evidence="9 10" key="1">
    <citation type="submission" date="2022-06" db="EMBL/GenBank/DDBJ databases">
        <title>Isolation of gut microbiota from human fecal samples.</title>
        <authorList>
            <person name="Pamer E.G."/>
            <person name="Barat B."/>
            <person name="Waligurski E."/>
            <person name="Medina S."/>
            <person name="Paddock L."/>
            <person name="Mostad J."/>
        </authorList>
    </citation>
    <scope>NUCLEOTIDE SEQUENCE [LARGE SCALE GENOMIC DNA]</scope>
    <source>
        <strain evidence="9 10">DFI.9.73</strain>
    </source>
</reference>
<evidence type="ECO:0000256" key="6">
    <source>
        <dbReference type="ARBA" id="ARBA00023136"/>
    </source>
</evidence>
<comment type="similarity">
    <text evidence="7">Belongs to the binding-protein-dependent transport system permease family.</text>
</comment>
<dbReference type="GeneID" id="90531618"/>
<accession>A0ABT1RW10</accession>
<dbReference type="SUPFAM" id="SSF161098">
    <property type="entry name" value="MetI-like"/>
    <property type="match status" value="1"/>
</dbReference>
<dbReference type="PROSITE" id="PS50928">
    <property type="entry name" value="ABC_TM1"/>
    <property type="match status" value="1"/>
</dbReference>
<feature type="transmembrane region" description="Helical" evidence="7">
    <location>
        <begin position="244"/>
        <end position="265"/>
    </location>
</feature>
<evidence type="ECO:0000259" key="8">
    <source>
        <dbReference type="PROSITE" id="PS50928"/>
    </source>
</evidence>
<dbReference type="InterPro" id="IPR000515">
    <property type="entry name" value="MetI-like"/>
</dbReference>
<dbReference type="InterPro" id="IPR035906">
    <property type="entry name" value="MetI-like_sf"/>
</dbReference>
<evidence type="ECO:0000256" key="2">
    <source>
        <dbReference type="ARBA" id="ARBA00022448"/>
    </source>
</evidence>
<dbReference type="Gene3D" id="1.10.3720.10">
    <property type="entry name" value="MetI-like"/>
    <property type="match status" value="1"/>
</dbReference>
<feature type="domain" description="ABC transmembrane type-1" evidence="8">
    <location>
        <begin position="76"/>
        <end position="265"/>
    </location>
</feature>
<feature type="transmembrane region" description="Helical" evidence="7">
    <location>
        <begin position="80"/>
        <end position="101"/>
    </location>
</feature>
<comment type="subcellular location">
    <subcellularLocation>
        <location evidence="1 7">Cell membrane</location>
        <topology evidence="1 7">Multi-pass membrane protein</topology>
    </subcellularLocation>
</comment>
<dbReference type="EMBL" id="JANFZH010000004">
    <property type="protein sequence ID" value="MCQ4838862.1"/>
    <property type="molecule type" value="Genomic_DNA"/>
</dbReference>